<dbReference type="EMBL" id="AMZH03033156">
    <property type="protein sequence ID" value="RRT32225.1"/>
    <property type="molecule type" value="Genomic_DNA"/>
</dbReference>
<gene>
    <name evidence="1" type="ORF">B296_00053512</name>
</gene>
<reference evidence="1 2" key="1">
    <citation type="journal article" date="2014" name="Agronomy (Basel)">
        <title>A Draft Genome Sequence for Ensete ventricosum, the Drought-Tolerant Tree Against Hunger.</title>
        <authorList>
            <person name="Harrison J."/>
            <person name="Moore K.A."/>
            <person name="Paszkiewicz K."/>
            <person name="Jones T."/>
            <person name="Grant M."/>
            <person name="Ambacheew D."/>
            <person name="Muzemil S."/>
            <person name="Studholme D.J."/>
        </authorList>
    </citation>
    <scope>NUCLEOTIDE SEQUENCE [LARGE SCALE GENOMIC DNA]</scope>
</reference>
<evidence type="ECO:0000313" key="2">
    <source>
        <dbReference type="Proteomes" id="UP000287651"/>
    </source>
</evidence>
<comment type="caution">
    <text evidence="1">The sequence shown here is derived from an EMBL/GenBank/DDBJ whole genome shotgun (WGS) entry which is preliminary data.</text>
</comment>
<proteinExistence type="predicted"/>
<dbReference type="AlphaFoldDB" id="A0A426WY51"/>
<name>A0A426WY51_ENSVE</name>
<sequence length="59" mass="6957">MERHNPTLASTRVHILDLCPRKALCFRFMFPSSTSTPFMWLRYFTKFHPSCSTSRFALS</sequence>
<evidence type="ECO:0000313" key="1">
    <source>
        <dbReference type="EMBL" id="RRT32225.1"/>
    </source>
</evidence>
<accession>A0A426WY51</accession>
<protein>
    <submittedName>
        <fullName evidence="1">Uncharacterized protein</fullName>
    </submittedName>
</protein>
<dbReference type="Proteomes" id="UP000287651">
    <property type="component" value="Unassembled WGS sequence"/>
</dbReference>
<organism evidence="1 2">
    <name type="scientific">Ensete ventricosum</name>
    <name type="common">Abyssinian banana</name>
    <name type="synonym">Musa ensete</name>
    <dbReference type="NCBI Taxonomy" id="4639"/>
    <lineage>
        <taxon>Eukaryota</taxon>
        <taxon>Viridiplantae</taxon>
        <taxon>Streptophyta</taxon>
        <taxon>Embryophyta</taxon>
        <taxon>Tracheophyta</taxon>
        <taxon>Spermatophyta</taxon>
        <taxon>Magnoliopsida</taxon>
        <taxon>Liliopsida</taxon>
        <taxon>Zingiberales</taxon>
        <taxon>Musaceae</taxon>
        <taxon>Ensete</taxon>
    </lineage>
</organism>